<evidence type="ECO:0000313" key="1">
    <source>
        <dbReference type="EMBL" id="OWZ10849.1"/>
    </source>
</evidence>
<dbReference type="Proteomes" id="UP000198211">
    <property type="component" value="Unassembled WGS sequence"/>
</dbReference>
<gene>
    <name evidence="1" type="ORF">PHMEG_00016223</name>
</gene>
<sequence>MIGPWDNNTRIILLRMRLSSALKDSCTQLPSETRSNWKALAQLSRKGGVVQMKMQDQDTARMFLYRFNKAAKSAGIRFDATVSQREAHNIIRRFIRALNDNHLETTLQGQAFENIVELEKTLKRIESLRRKENQSVQQKIQIKTYSSGTLSRRNDEHKEEGIS</sequence>
<reference evidence="2" key="1">
    <citation type="submission" date="2017-03" db="EMBL/GenBank/DDBJ databases">
        <title>Phytopthora megakarya and P. palmivora, two closely related causual agents of cacao black pod achieved similar genome size and gene model numbers by different mechanisms.</title>
        <authorList>
            <person name="Ali S."/>
            <person name="Shao J."/>
            <person name="Larry D.J."/>
            <person name="Kronmiller B."/>
            <person name="Shen D."/>
            <person name="Strem M.D."/>
            <person name="Melnick R.L."/>
            <person name="Guiltinan M.J."/>
            <person name="Tyler B.M."/>
            <person name="Meinhardt L.W."/>
            <person name="Bailey B.A."/>
        </authorList>
    </citation>
    <scope>NUCLEOTIDE SEQUENCE [LARGE SCALE GENOMIC DNA]</scope>
    <source>
        <strain evidence="2">zdho120</strain>
    </source>
</reference>
<dbReference type="EMBL" id="NBNE01002308">
    <property type="protein sequence ID" value="OWZ10849.1"/>
    <property type="molecule type" value="Genomic_DNA"/>
</dbReference>
<proteinExistence type="predicted"/>
<dbReference type="OrthoDB" id="127902at2759"/>
<protein>
    <submittedName>
        <fullName evidence="1">Uncharacterized protein</fullName>
    </submittedName>
</protein>
<keyword evidence="2" id="KW-1185">Reference proteome</keyword>
<evidence type="ECO:0000313" key="2">
    <source>
        <dbReference type="Proteomes" id="UP000198211"/>
    </source>
</evidence>
<accession>A0A225W0W6</accession>
<comment type="caution">
    <text evidence="1">The sequence shown here is derived from an EMBL/GenBank/DDBJ whole genome shotgun (WGS) entry which is preliminary data.</text>
</comment>
<organism evidence="1 2">
    <name type="scientific">Phytophthora megakarya</name>
    <dbReference type="NCBI Taxonomy" id="4795"/>
    <lineage>
        <taxon>Eukaryota</taxon>
        <taxon>Sar</taxon>
        <taxon>Stramenopiles</taxon>
        <taxon>Oomycota</taxon>
        <taxon>Peronosporomycetes</taxon>
        <taxon>Peronosporales</taxon>
        <taxon>Peronosporaceae</taxon>
        <taxon>Phytophthora</taxon>
    </lineage>
</organism>
<name>A0A225W0W6_9STRA</name>
<dbReference type="AlphaFoldDB" id="A0A225W0W6"/>